<dbReference type="Proteomes" id="UP000011744">
    <property type="component" value="Unassembled WGS sequence"/>
</dbReference>
<keyword evidence="2" id="KW-1185">Reference proteome</keyword>
<dbReference type="STRING" id="1244869.H261_23030"/>
<dbReference type="RefSeq" id="WP_008622668.1">
    <property type="nucleotide sequence ID" value="NZ_AONQ01000157.1"/>
</dbReference>
<dbReference type="OrthoDB" id="9794527at2"/>
<dbReference type="AlphaFoldDB" id="M2ZJP2"/>
<dbReference type="Gene3D" id="3.90.190.10">
    <property type="entry name" value="Protein tyrosine phosphatase superfamily"/>
    <property type="match status" value="1"/>
</dbReference>
<evidence type="ECO:0000313" key="1">
    <source>
        <dbReference type="EMBL" id="EME67532.1"/>
    </source>
</evidence>
<sequence length="181" mass="19622">MTKTKLPFAMTICGLDELGDELEAFGPSHIISILDPGDDHDDPLVFPGSIKVLSLRFYDLHAMGGVVGKSLDRQGRNEHPSVDHAQTIIDFGREIPSGGRILCHCWAGISRSTAAGFLLACLHLPAAEAMDLIMELRPGAVPNRLIIKFADRILGAGGRMVAAIDGQRQGVDRRSIRSSRR</sequence>
<evidence type="ECO:0008006" key="3">
    <source>
        <dbReference type="Google" id="ProtNLM"/>
    </source>
</evidence>
<dbReference type="EMBL" id="AONQ01000157">
    <property type="protein sequence ID" value="EME67532.1"/>
    <property type="molecule type" value="Genomic_DNA"/>
</dbReference>
<comment type="caution">
    <text evidence="1">The sequence shown here is derived from an EMBL/GenBank/DDBJ whole genome shotgun (WGS) entry which is preliminary data.</text>
</comment>
<organism evidence="1 2">
    <name type="scientific">Paramagnetospirillum caucaseum</name>
    <dbReference type="NCBI Taxonomy" id="1244869"/>
    <lineage>
        <taxon>Bacteria</taxon>
        <taxon>Pseudomonadati</taxon>
        <taxon>Pseudomonadota</taxon>
        <taxon>Alphaproteobacteria</taxon>
        <taxon>Rhodospirillales</taxon>
        <taxon>Magnetospirillaceae</taxon>
        <taxon>Paramagnetospirillum</taxon>
    </lineage>
</organism>
<dbReference type="SUPFAM" id="SSF52799">
    <property type="entry name" value="(Phosphotyrosine protein) phosphatases II"/>
    <property type="match status" value="1"/>
</dbReference>
<dbReference type="InterPro" id="IPR029021">
    <property type="entry name" value="Prot-tyrosine_phosphatase-like"/>
</dbReference>
<proteinExistence type="predicted"/>
<dbReference type="eggNOG" id="COG5350">
    <property type="taxonomic scope" value="Bacteria"/>
</dbReference>
<reference evidence="1 2" key="1">
    <citation type="journal article" date="2014" name="Genome Announc.">
        <title>Draft Genome Sequence of Magnetospirillum sp. Strain SO-1, a Freshwater Magnetotactic Bacterium Isolated from the Ol'khovka River, Russia.</title>
        <authorList>
            <person name="Grouzdev D.S."/>
            <person name="Dziuba M.V."/>
            <person name="Sukhacheva M.S."/>
            <person name="Mardanov A.V."/>
            <person name="Beletskiy A.V."/>
            <person name="Kuznetsov B.B."/>
            <person name="Skryabin K.G."/>
        </authorList>
    </citation>
    <scope>NUCLEOTIDE SEQUENCE [LARGE SCALE GENOMIC DNA]</scope>
    <source>
        <strain evidence="1 2">SO-1</strain>
    </source>
</reference>
<dbReference type="CDD" id="cd14498">
    <property type="entry name" value="DSP"/>
    <property type="match status" value="1"/>
</dbReference>
<gene>
    <name evidence="1" type="ORF">H261_23030</name>
</gene>
<protein>
    <recommendedName>
        <fullName evidence="3">Tyrosine specific protein phosphatases domain-containing protein</fullName>
    </recommendedName>
</protein>
<name>M2ZJP2_9PROT</name>
<accession>M2ZJP2</accession>
<evidence type="ECO:0000313" key="2">
    <source>
        <dbReference type="Proteomes" id="UP000011744"/>
    </source>
</evidence>